<evidence type="ECO:0000256" key="3">
    <source>
        <dbReference type="ARBA" id="ARBA00022679"/>
    </source>
</evidence>
<dbReference type="PIRSF" id="PIRSF000538">
    <property type="entry name" value="GlpK"/>
    <property type="match status" value="1"/>
</dbReference>
<evidence type="ECO:0000256" key="4">
    <source>
        <dbReference type="ARBA" id="ARBA00022777"/>
    </source>
</evidence>
<evidence type="ECO:0000259" key="6">
    <source>
        <dbReference type="Pfam" id="PF00370"/>
    </source>
</evidence>
<dbReference type="InterPro" id="IPR000577">
    <property type="entry name" value="Carb_kinase_FGGY"/>
</dbReference>
<dbReference type="InterPro" id="IPR018483">
    <property type="entry name" value="Carb_kinase_FGGY_CS"/>
</dbReference>
<keyword evidence="2" id="KW-0119">Carbohydrate metabolism</keyword>
<keyword evidence="4 5" id="KW-0418">Kinase</keyword>
<evidence type="ECO:0000256" key="2">
    <source>
        <dbReference type="ARBA" id="ARBA00022629"/>
    </source>
</evidence>
<dbReference type="InterPro" id="IPR018484">
    <property type="entry name" value="FGGY_N"/>
</dbReference>
<dbReference type="Proteomes" id="UP001238805">
    <property type="component" value="Chromosome"/>
</dbReference>
<keyword evidence="2" id="KW-0859">Xylose metabolism</keyword>
<dbReference type="SUPFAM" id="SSF53067">
    <property type="entry name" value="Actin-like ATPase domain"/>
    <property type="match status" value="2"/>
</dbReference>
<protein>
    <submittedName>
        <fullName evidence="8">FGGY family carbohydrate kinase</fullName>
    </submittedName>
</protein>
<reference evidence="8 9" key="1">
    <citation type="submission" date="2023-05" db="EMBL/GenBank/DDBJ databases">
        <title>Corynebacterium suedekumii sp. nov. and Corynebacterium breve sp. nov. isolated from raw cow's milk.</title>
        <authorList>
            <person name="Baer M.K."/>
            <person name="Mehl L."/>
            <person name="Hellmuth R."/>
            <person name="Marke G."/>
            <person name="Lipski A."/>
        </authorList>
    </citation>
    <scope>NUCLEOTIDE SEQUENCE [LARGE SCALE GENOMIC DNA]</scope>
    <source>
        <strain evidence="8 9">LM112</strain>
    </source>
</reference>
<feature type="domain" description="Carbohydrate kinase FGGY N-terminal" evidence="6">
    <location>
        <begin position="3"/>
        <end position="235"/>
    </location>
</feature>
<accession>A0ABY8VMV0</accession>
<dbReference type="GO" id="GO:0016301">
    <property type="term" value="F:kinase activity"/>
    <property type="evidence" value="ECO:0007669"/>
    <property type="project" value="UniProtKB-KW"/>
</dbReference>
<sequence length="465" mass="47775">MHVLALDLGTSGAKAALIDLRTGETTAACSQPHPTHTLPGGGVEQSPEDWLAAARVAVAALPTDDVAALSVTGQMQDLICLDGSGAAIGRAILYNDTRATDAATAIATEVPHWVEITGNEQNATSNAAMLRRLHDSGDPRASADAVLFSPTGYLLHRLGLGQFVDPTTASTTGLMDLATRTWSREVCAAAHCSPGTLPEIRSGHVGGTADGNALGLPAGIPVVLAPGDAACTTLGIIGDQPGTDYLYLGTSGWCAQLRTDMQAPGPVHQLAVDDGILQIAAVLSAAGTADWARTTFLGGITATEADTLLLDARTPSGLLALPSLHGERFPVRNDNLRAAVIGMHAGTTGADLYRAVLEGVILALLPGMADTTAPLPVVGGGARSLPWMRIAADITSRPVQLIDDADAALTGCALAAVTALRLDAPGIRPLTHHPHTLIDVDEDAHAGYGGVATRHRRLYDLLGSV</sequence>
<dbReference type="PROSITE" id="PS00445">
    <property type="entry name" value="FGGY_KINASES_2"/>
    <property type="match status" value="1"/>
</dbReference>
<dbReference type="InterPro" id="IPR043129">
    <property type="entry name" value="ATPase_NBD"/>
</dbReference>
<dbReference type="Pfam" id="PF02782">
    <property type="entry name" value="FGGY_C"/>
    <property type="match status" value="1"/>
</dbReference>
<organism evidence="8 9">
    <name type="scientific">Corynebacterium suedekumii</name>
    <dbReference type="NCBI Taxonomy" id="3049801"/>
    <lineage>
        <taxon>Bacteria</taxon>
        <taxon>Bacillati</taxon>
        <taxon>Actinomycetota</taxon>
        <taxon>Actinomycetes</taxon>
        <taxon>Mycobacteriales</taxon>
        <taxon>Corynebacteriaceae</taxon>
        <taxon>Corynebacterium</taxon>
    </lineage>
</organism>
<comment type="similarity">
    <text evidence="1 5">Belongs to the FGGY kinase family.</text>
</comment>
<evidence type="ECO:0000313" key="8">
    <source>
        <dbReference type="EMBL" id="WIM70311.1"/>
    </source>
</evidence>
<dbReference type="Gene3D" id="3.30.420.40">
    <property type="match status" value="2"/>
</dbReference>
<proteinExistence type="inferred from homology"/>
<name>A0ABY8VMV0_9CORY</name>
<dbReference type="PANTHER" id="PTHR43095">
    <property type="entry name" value="SUGAR KINASE"/>
    <property type="match status" value="1"/>
</dbReference>
<keyword evidence="3 5" id="KW-0808">Transferase</keyword>
<keyword evidence="9" id="KW-1185">Reference proteome</keyword>
<evidence type="ECO:0000313" key="9">
    <source>
        <dbReference type="Proteomes" id="UP001238805"/>
    </source>
</evidence>
<evidence type="ECO:0000259" key="7">
    <source>
        <dbReference type="Pfam" id="PF02782"/>
    </source>
</evidence>
<feature type="domain" description="Carbohydrate kinase FGGY C-terminal" evidence="7">
    <location>
        <begin position="249"/>
        <end position="419"/>
    </location>
</feature>
<dbReference type="EMBL" id="CP126970">
    <property type="protein sequence ID" value="WIM70311.1"/>
    <property type="molecule type" value="Genomic_DNA"/>
</dbReference>
<gene>
    <name evidence="8" type="ORF">QP029_00070</name>
</gene>
<evidence type="ECO:0000256" key="5">
    <source>
        <dbReference type="RuleBase" id="RU003733"/>
    </source>
</evidence>
<dbReference type="Pfam" id="PF00370">
    <property type="entry name" value="FGGY_N"/>
    <property type="match status" value="1"/>
</dbReference>
<evidence type="ECO:0000256" key="1">
    <source>
        <dbReference type="ARBA" id="ARBA00009156"/>
    </source>
</evidence>
<dbReference type="PANTHER" id="PTHR43095:SF5">
    <property type="entry name" value="XYLULOSE KINASE"/>
    <property type="match status" value="1"/>
</dbReference>
<dbReference type="RefSeq" id="WP_284874901.1">
    <property type="nucleotide sequence ID" value="NZ_CP126970.1"/>
</dbReference>
<dbReference type="InterPro" id="IPR050406">
    <property type="entry name" value="FGGY_Carb_Kinase"/>
</dbReference>
<dbReference type="InterPro" id="IPR018485">
    <property type="entry name" value="FGGY_C"/>
</dbReference>